<evidence type="ECO:0000256" key="4">
    <source>
        <dbReference type="NCBIfam" id="TIGR00655"/>
    </source>
</evidence>
<evidence type="ECO:0000259" key="5">
    <source>
        <dbReference type="PROSITE" id="PS51671"/>
    </source>
</evidence>
<protein>
    <recommendedName>
        <fullName evidence="3 4">Formyltetrahydrofolate deformylase</fullName>
        <ecNumber evidence="3 4">3.5.1.10</ecNumber>
    </recommendedName>
    <alternativeName>
        <fullName evidence="3">Formyl-FH(4) hydrolase</fullName>
    </alternativeName>
</protein>
<name>A0A6P1YNG1_9HYPH</name>
<dbReference type="PANTHER" id="PTHR42706:SF1">
    <property type="entry name" value="FORMYLTETRAHYDROFOLATE DEFORMYLASE 2, MITOCHONDRIAL"/>
    <property type="match status" value="1"/>
</dbReference>
<dbReference type="GO" id="GO:0008864">
    <property type="term" value="F:formyltetrahydrofolate deformylase activity"/>
    <property type="evidence" value="ECO:0007669"/>
    <property type="project" value="UniProtKB-UniRule"/>
</dbReference>
<dbReference type="PIRSF" id="PIRSF036480">
    <property type="entry name" value="FormyFH4_hydr"/>
    <property type="match status" value="1"/>
</dbReference>
<dbReference type="PRINTS" id="PR01575">
    <property type="entry name" value="FFH4HYDRLASE"/>
</dbReference>
<evidence type="ECO:0000256" key="2">
    <source>
        <dbReference type="ARBA" id="ARBA00022801"/>
    </source>
</evidence>
<dbReference type="UniPathway" id="UPA00074">
    <property type="reaction ID" value="UER00170"/>
</dbReference>
<organism evidence="6 7">
    <name type="scientific">Ancylobacter pratisalsi</name>
    <dbReference type="NCBI Taxonomy" id="1745854"/>
    <lineage>
        <taxon>Bacteria</taxon>
        <taxon>Pseudomonadati</taxon>
        <taxon>Pseudomonadota</taxon>
        <taxon>Alphaproteobacteria</taxon>
        <taxon>Hyphomicrobiales</taxon>
        <taxon>Xanthobacteraceae</taxon>
        <taxon>Ancylobacter</taxon>
    </lineage>
</organism>
<dbReference type="SUPFAM" id="SSF53328">
    <property type="entry name" value="Formyltransferase"/>
    <property type="match status" value="1"/>
</dbReference>
<dbReference type="NCBIfam" id="NF004684">
    <property type="entry name" value="PRK06027.1"/>
    <property type="match status" value="1"/>
</dbReference>
<dbReference type="Pfam" id="PF00551">
    <property type="entry name" value="Formyl_trans_N"/>
    <property type="match status" value="1"/>
</dbReference>
<dbReference type="InterPro" id="IPR036477">
    <property type="entry name" value="Formyl_transf_N_sf"/>
</dbReference>
<proteinExistence type="inferred from homology"/>
<feature type="domain" description="ACT" evidence="5">
    <location>
        <begin position="9"/>
        <end position="89"/>
    </location>
</feature>
<dbReference type="InterPro" id="IPR041729">
    <property type="entry name" value="Formyl-FH4-Hydrolase_C"/>
</dbReference>
<dbReference type="AlphaFoldDB" id="A0A6P1YNG1"/>
<gene>
    <name evidence="3 6" type="primary">purU</name>
    <name evidence="6" type="ORF">G3A50_15325</name>
</gene>
<dbReference type="EMBL" id="CP048630">
    <property type="protein sequence ID" value="QIB34928.1"/>
    <property type="molecule type" value="Genomic_DNA"/>
</dbReference>
<dbReference type="CDD" id="cd04875">
    <property type="entry name" value="ACT_F4HF-DF"/>
    <property type="match status" value="1"/>
</dbReference>
<dbReference type="PANTHER" id="PTHR42706">
    <property type="entry name" value="FORMYLTETRAHYDROFOLATE DEFORMYLASE"/>
    <property type="match status" value="1"/>
</dbReference>
<evidence type="ECO:0000256" key="1">
    <source>
        <dbReference type="ARBA" id="ARBA00022563"/>
    </source>
</evidence>
<feature type="active site" evidence="3">
    <location>
        <position position="232"/>
    </location>
</feature>
<dbReference type="SUPFAM" id="SSF55021">
    <property type="entry name" value="ACT-like"/>
    <property type="match status" value="1"/>
</dbReference>
<reference evidence="6 7" key="1">
    <citation type="submission" date="2020-02" db="EMBL/GenBank/DDBJ databases">
        <authorList>
            <person name="Li G."/>
        </authorList>
    </citation>
    <scope>NUCLEOTIDE SEQUENCE [LARGE SCALE GENOMIC DNA]</scope>
    <source>
        <strain evidence="6 7">DSM 102029</strain>
    </source>
</reference>
<accession>A0A6P1YNG1</accession>
<evidence type="ECO:0000313" key="6">
    <source>
        <dbReference type="EMBL" id="QIB34928.1"/>
    </source>
</evidence>
<dbReference type="InterPro" id="IPR002376">
    <property type="entry name" value="Formyl_transf_N"/>
</dbReference>
<comment type="similarity">
    <text evidence="3">Belongs to the PurU family.</text>
</comment>
<dbReference type="Gene3D" id="3.40.50.170">
    <property type="entry name" value="Formyl transferase, N-terminal domain"/>
    <property type="match status" value="1"/>
</dbReference>
<dbReference type="InterPro" id="IPR044074">
    <property type="entry name" value="PurU_ACT"/>
</dbReference>
<dbReference type="GO" id="GO:0006730">
    <property type="term" value="P:one-carbon metabolic process"/>
    <property type="evidence" value="ECO:0007669"/>
    <property type="project" value="UniProtKB-KW"/>
</dbReference>
<dbReference type="PROSITE" id="PS51671">
    <property type="entry name" value="ACT"/>
    <property type="match status" value="1"/>
</dbReference>
<keyword evidence="7" id="KW-1185">Reference proteome</keyword>
<comment type="pathway">
    <text evidence="3">Purine metabolism; IMP biosynthesis via de novo pathway; formate from 10-formyl-5,6,7,8-tetrahydrofolate: step 1/1.</text>
</comment>
<dbReference type="InterPro" id="IPR004810">
    <property type="entry name" value="PurU"/>
</dbReference>
<evidence type="ECO:0000313" key="7">
    <source>
        <dbReference type="Proteomes" id="UP000464751"/>
    </source>
</evidence>
<dbReference type="InterPro" id="IPR045865">
    <property type="entry name" value="ACT-like_dom_sf"/>
</dbReference>
<dbReference type="Proteomes" id="UP000464751">
    <property type="component" value="Chromosome"/>
</dbReference>
<comment type="function">
    <text evidence="3">Catalyzes the hydrolysis of 10-formyltetrahydrofolate (formyl-FH4) to formate and tetrahydrofolate (FH4).</text>
</comment>
<dbReference type="Pfam" id="PF01842">
    <property type="entry name" value="ACT"/>
    <property type="match status" value="1"/>
</dbReference>
<dbReference type="GO" id="GO:0006189">
    <property type="term" value="P:'de novo' IMP biosynthetic process"/>
    <property type="evidence" value="ECO:0007669"/>
    <property type="project" value="UniProtKB-UniRule"/>
</dbReference>
<keyword evidence="1 3" id="KW-0554">One-carbon metabolism</keyword>
<comment type="catalytic activity">
    <reaction evidence="3">
        <text>(6R)-10-formyltetrahydrofolate + H2O = (6S)-5,6,7,8-tetrahydrofolate + formate + H(+)</text>
        <dbReference type="Rhea" id="RHEA:19833"/>
        <dbReference type="ChEBI" id="CHEBI:15377"/>
        <dbReference type="ChEBI" id="CHEBI:15378"/>
        <dbReference type="ChEBI" id="CHEBI:15740"/>
        <dbReference type="ChEBI" id="CHEBI:57453"/>
        <dbReference type="ChEBI" id="CHEBI:195366"/>
        <dbReference type="EC" id="3.5.1.10"/>
    </reaction>
</comment>
<dbReference type="RefSeq" id="WP_163076073.1">
    <property type="nucleotide sequence ID" value="NZ_CP048630.1"/>
</dbReference>
<dbReference type="CDD" id="cd08648">
    <property type="entry name" value="FMT_core_Formyl-FH4-Hydrolase_C"/>
    <property type="match status" value="1"/>
</dbReference>
<dbReference type="InterPro" id="IPR002912">
    <property type="entry name" value="ACT_dom"/>
</dbReference>
<dbReference type="KEGG" id="apra:G3A50_15325"/>
<evidence type="ECO:0000256" key="3">
    <source>
        <dbReference type="HAMAP-Rule" id="MF_01927"/>
    </source>
</evidence>
<dbReference type="HAMAP" id="MF_01927">
    <property type="entry name" value="PurU"/>
    <property type="match status" value="1"/>
</dbReference>
<dbReference type="EC" id="3.5.1.10" evidence="3 4"/>
<dbReference type="Gene3D" id="3.30.70.260">
    <property type="match status" value="1"/>
</dbReference>
<keyword evidence="3" id="KW-0658">Purine biosynthesis</keyword>
<keyword evidence="2 3" id="KW-0378">Hydrolase</keyword>
<sequence length="289" mass="33117">MTDQTHVYTLLFSCPDRPGIVAGVANFLFEQGCNILEAQQFDDTESGRFFMRVSFERITGEETLESLSEKFLPLADKFSLSWRLRARARKRKVMLLVSKFDHCLADLIYRWRIGEIPMDIAAIASNYPRETHSHLDLDGIAFHYLPITKETKMEQEAQLWELFQKTGSEVAVLARYMQVLSDGLSAKLSGRCINIHHSFLPGFKGARPYHQAHTRGVKLMGATAHYVTSDLDEGPIIEQDVERITHQDSAEDLVRKGRDIERRVLARALAWHLDDRVLINGRKTVVFRD</sequence>
<dbReference type="NCBIfam" id="TIGR00655">
    <property type="entry name" value="PurU"/>
    <property type="match status" value="1"/>
</dbReference>